<comment type="caution">
    <text evidence="2">The sequence shown here is derived from an EMBL/GenBank/DDBJ whole genome shotgun (WGS) entry which is preliminary data.</text>
</comment>
<evidence type="ECO:0008006" key="4">
    <source>
        <dbReference type="Google" id="ProtNLM"/>
    </source>
</evidence>
<sequence>MKVKGFTMIELLVVVALIMILASVGLGAYTISTTRSYDTQRKSDLNQISKALESFNNDIGRYPLSDANGAILCYQKEAGVVTNPTCPGAKLTIRLEGVVNSYISIPVDPDPSNTYMYESDGNTYSLYARLHNSEDKDLLRDENGVVIADPYGVSCGVDVCNYKITEVGLAKTNEE</sequence>
<name>A0A1F5FWM2_9BACT</name>
<dbReference type="InterPro" id="IPR012902">
    <property type="entry name" value="N_methyl_site"/>
</dbReference>
<dbReference type="Proteomes" id="UP000179237">
    <property type="component" value="Unassembled WGS sequence"/>
</dbReference>
<dbReference type="InterPro" id="IPR000983">
    <property type="entry name" value="Bac_GSPG_pilin"/>
</dbReference>
<dbReference type="InterPro" id="IPR045584">
    <property type="entry name" value="Pilin-like"/>
</dbReference>
<dbReference type="GO" id="GO:0015627">
    <property type="term" value="C:type II protein secretion system complex"/>
    <property type="evidence" value="ECO:0007669"/>
    <property type="project" value="InterPro"/>
</dbReference>
<dbReference type="Gene3D" id="3.30.700.10">
    <property type="entry name" value="Glycoprotein, Type 4 Pilin"/>
    <property type="match status" value="1"/>
</dbReference>
<keyword evidence="1" id="KW-0488">Methylation</keyword>
<organism evidence="2 3">
    <name type="scientific">Candidatus Collierbacteria bacterium RIFOXYD1_FULL_40_9</name>
    <dbReference type="NCBI Taxonomy" id="1817731"/>
    <lineage>
        <taxon>Bacteria</taxon>
        <taxon>Candidatus Collieribacteriota</taxon>
    </lineage>
</organism>
<dbReference type="GO" id="GO:0015628">
    <property type="term" value="P:protein secretion by the type II secretion system"/>
    <property type="evidence" value="ECO:0007669"/>
    <property type="project" value="InterPro"/>
</dbReference>
<dbReference type="Pfam" id="PF07963">
    <property type="entry name" value="N_methyl"/>
    <property type="match status" value="1"/>
</dbReference>
<dbReference type="SUPFAM" id="SSF54523">
    <property type="entry name" value="Pili subunits"/>
    <property type="match status" value="1"/>
</dbReference>
<protein>
    <recommendedName>
        <fullName evidence="4">Type II secretion system protein GspG C-terminal domain-containing protein</fullName>
    </recommendedName>
</protein>
<proteinExistence type="predicted"/>
<accession>A0A1F5FWM2</accession>
<gene>
    <name evidence="2" type="ORF">A2572_00595</name>
</gene>
<reference evidence="2 3" key="1">
    <citation type="journal article" date="2016" name="Nat. Commun.">
        <title>Thousands of microbial genomes shed light on interconnected biogeochemical processes in an aquifer system.</title>
        <authorList>
            <person name="Anantharaman K."/>
            <person name="Brown C.T."/>
            <person name="Hug L.A."/>
            <person name="Sharon I."/>
            <person name="Castelle C.J."/>
            <person name="Probst A.J."/>
            <person name="Thomas B.C."/>
            <person name="Singh A."/>
            <person name="Wilkins M.J."/>
            <person name="Karaoz U."/>
            <person name="Brodie E.L."/>
            <person name="Williams K.H."/>
            <person name="Hubbard S.S."/>
            <person name="Banfield J.F."/>
        </authorList>
    </citation>
    <scope>NUCLEOTIDE SEQUENCE [LARGE SCALE GENOMIC DNA]</scope>
</reference>
<dbReference type="AlphaFoldDB" id="A0A1F5FWM2"/>
<dbReference type="NCBIfam" id="TIGR02532">
    <property type="entry name" value="IV_pilin_GFxxxE"/>
    <property type="match status" value="1"/>
</dbReference>
<evidence type="ECO:0000313" key="2">
    <source>
        <dbReference type="EMBL" id="OGD84013.1"/>
    </source>
</evidence>
<dbReference type="PRINTS" id="PR00813">
    <property type="entry name" value="BCTERIALGSPG"/>
</dbReference>
<evidence type="ECO:0000313" key="3">
    <source>
        <dbReference type="Proteomes" id="UP000179237"/>
    </source>
</evidence>
<evidence type="ECO:0000256" key="1">
    <source>
        <dbReference type="ARBA" id="ARBA00022481"/>
    </source>
</evidence>
<dbReference type="EMBL" id="MFAQ01000004">
    <property type="protein sequence ID" value="OGD84013.1"/>
    <property type="molecule type" value="Genomic_DNA"/>
</dbReference>